<dbReference type="RefSeq" id="WP_143856541.1">
    <property type="nucleotide sequence ID" value="NZ_CP041730.1"/>
</dbReference>
<dbReference type="KEGG" id="cari:FNU76_04190"/>
<keyword evidence="1" id="KW-0732">Signal</keyword>
<sequence length="311" mass="34938">MKKGIYLSIFFAIALPFQSAVWAAPAPRPDAIRPLSRTDFIKIESARFNYYKAGRCPDATIATPCAMLAVRGFSTDLGEVDENWGYISYNTEDVSIFLQNYLIYQYNPRFPQGISVLDPNSGRVLTQSKIISRNQPDLTIDCLGGNHKPYIYGFNGEVTTIPMCVNGIVATRVDKDNKYANQIIYQAEPAPWGSGGMFYVNTYHTQQNRFLNKTPFALGLVSEDAALIQRATAAPDTVQFWPFRLSPDGKELRVNSILTFSRVAPSPIAEFSWSSTGYRKNPRYTDVYYDFSAYITPDGILLNPDGSRKYD</sequence>
<proteinExistence type="predicted"/>
<name>A0A516SBU5_9NEIS</name>
<feature type="chain" id="PRO_5022059719" evidence="1">
    <location>
        <begin position="24"/>
        <end position="311"/>
    </location>
</feature>
<dbReference type="EMBL" id="CP041730">
    <property type="protein sequence ID" value="QDQ25616.1"/>
    <property type="molecule type" value="Genomic_DNA"/>
</dbReference>
<organism evidence="2 3">
    <name type="scientific">Chitinimonas arctica</name>
    <dbReference type="NCBI Taxonomy" id="2594795"/>
    <lineage>
        <taxon>Bacteria</taxon>
        <taxon>Pseudomonadati</taxon>
        <taxon>Pseudomonadota</taxon>
        <taxon>Betaproteobacteria</taxon>
        <taxon>Neisseriales</taxon>
        <taxon>Chitinibacteraceae</taxon>
        <taxon>Chitinimonas</taxon>
    </lineage>
</organism>
<evidence type="ECO:0000313" key="3">
    <source>
        <dbReference type="Proteomes" id="UP000317550"/>
    </source>
</evidence>
<keyword evidence="3" id="KW-1185">Reference proteome</keyword>
<evidence type="ECO:0000256" key="1">
    <source>
        <dbReference type="SAM" id="SignalP"/>
    </source>
</evidence>
<dbReference type="Proteomes" id="UP000317550">
    <property type="component" value="Chromosome"/>
</dbReference>
<reference evidence="3" key="1">
    <citation type="submission" date="2019-07" db="EMBL/GenBank/DDBJ databases">
        <title>Chitinimonas sp. nov., isolated from Ny-Alesund, arctica soil.</title>
        <authorList>
            <person name="Xu Q."/>
            <person name="Peng F."/>
        </authorList>
    </citation>
    <scope>NUCLEOTIDE SEQUENCE [LARGE SCALE GENOMIC DNA]</scope>
    <source>
        <strain evidence="3">R3-44</strain>
    </source>
</reference>
<feature type="signal peptide" evidence="1">
    <location>
        <begin position="1"/>
        <end position="23"/>
    </location>
</feature>
<dbReference type="AlphaFoldDB" id="A0A516SBU5"/>
<gene>
    <name evidence="2" type="ORF">FNU76_04190</name>
</gene>
<evidence type="ECO:0000313" key="2">
    <source>
        <dbReference type="EMBL" id="QDQ25616.1"/>
    </source>
</evidence>
<accession>A0A516SBU5</accession>
<protein>
    <submittedName>
        <fullName evidence="2">Uncharacterized protein</fullName>
    </submittedName>
</protein>